<feature type="compositionally biased region" description="Low complexity" evidence="1">
    <location>
        <begin position="64"/>
        <end position="84"/>
    </location>
</feature>
<gene>
    <name evidence="2" type="ORF">QBC46DRAFT_18816</name>
</gene>
<feature type="compositionally biased region" description="Polar residues" evidence="1">
    <location>
        <begin position="39"/>
        <end position="49"/>
    </location>
</feature>
<proteinExistence type="predicted"/>
<protein>
    <submittedName>
        <fullName evidence="2">Uncharacterized protein</fullName>
    </submittedName>
</protein>
<sequence>MAPDEPPTFRCESPSPDIPPTRAIGACPELSRCISTASSISHGSATTEASHQRESLGSDISAFSRQSSGSYQSRRSDLSSLSVDSHGHTLRTRLSTGSLNTVVSSRSGSGGASRRRGYMRPQATDFAASARQRESVLSLGSIAHLQYYFARTGLLDGKGGQLARKRPHQRGHALDLSALDTSSMYLTPKALGGNSDHDSSYASMGSSPDLSAAPVFGGGLGNDLIVESPIEEDHLRGSQDEREYYSDPDFEELDGPMLPPTVSTYNHRVKPLPKPPSIAELKGELTSALDIAATAIKEAKDGKIPAAAQLSQPPSPLPLPPTSHPQQQVDGTSPSSPPAVAAPGWYEIQGMHILDVMTLAIRAAKIYYTSHDRPDRLDAIKSEKELRGELLSVMDVLKRMATRGFVGGMRGDEFSTMDAWIVGLRSMLSAEDDMEAAEAAERASWTWLHKPHLWEGQEYRREEAFMRAMLDRNPPDPNINNKIEGIIIPEWTPIDRTLVSPKPTPFLESLSNGLRLVQLHNCAVRKSRRRFGAIPTFHTDTQKPYRAADNLRYWIKAAELRWEVLLKVDALGLQYNNTTDNNPKLWVEFEDAILQWCRKVREEISGEVLQEAEAAAAAAAAAAAEGS</sequence>
<feature type="region of interest" description="Disordered" evidence="1">
    <location>
        <begin position="189"/>
        <end position="208"/>
    </location>
</feature>
<dbReference type="PANTHER" id="PTHR38702:SF1">
    <property type="entry name" value="CALPONIN-HOMOLOGY (CH) DOMAIN-CONTAINING PROTEIN"/>
    <property type="match status" value="1"/>
</dbReference>
<name>A0AAN6N0S6_9PEZI</name>
<feature type="compositionally biased region" description="Polar residues" evidence="1">
    <location>
        <begin position="92"/>
        <end position="103"/>
    </location>
</feature>
<organism evidence="2 3">
    <name type="scientific">Diplogelasinospora grovesii</name>
    <dbReference type="NCBI Taxonomy" id="303347"/>
    <lineage>
        <taxon>Eukaryota</taxon>
        <taxon>Fungi</taxon>
        <taxon>Dikarya</taxon>
        <taxon>Ascomycota</taxon>
        <taxon>Pezizomycotina</taxon>
        <taxon>Sordariomycetes</taxon>
        <taxon>Sordariomycetidae</taxon>
        <taxon>Sordariales</taxon>
        <taxon>Diplogelasinosporaceae</taxon>
        <taxon>Diplogelasinospora</taxon>
    </lineage>
</organism>
<feature type="compositionally biased region" description="Pro residues" evidence="1">
    <location>
        <begin position="313"/>
        <end position="323"/>
    </location>
</feature>
<dbReference type="AlphaFoldDB" id="A0AAN6N0S6"/>
<feature type="region of interest" description="Disordered" evidence="1">
    <location>
        <begin position="1"/>
        <end position="24"/>
    </location>
</feature>
<accession>A0AAN6N0S6</accession>
<feature type="region of interest" description="Disordered" evidence="1">
    <location>
        <begin position="308"/>
        <end position="340"/>
    </location>
</feature>
<reference evidence="3" key="1">
    <citation type="journal article" date="2023" name="Mol. Phylogenet. Evol.">
        <title>Genome-scale phylogeny and comparative genomics of the fungal order Sordariales.</title>
        <authorList>
            <person name="Hensen N."/>
            <person name="Bonometti L."/>
            <person name="Westerberg I."/>
            <person name="Brannstrom I.O."/>
            <person name="Guillou S."/>
            <person name="Cros-Aarteil S."/>
            <person name="Calhoun S."/>
            <person name="Haridas S."/>
            <person name="Kuo A."/>
            <person name="Mondo S."/>
            <person name="Pangilinan J."/>
            <person name="Riley R."/>
            <person name="LaButti K."/>
            <person name="Andreopoulos B."/>
            <person name="Lipzen A."/>
            <person name="Chen C."/>
            <person name="Yan M."/>
            <person name="Daum C."/>
            <person name="Ng V."/>
            <person name="Clum A."/>
            <person name="Steindorff A."/>
            <person name="Ohm R.A."/>
            <person name="Martin F."/>
            <person name="Silar P."/>
            <person name="Natvig D.O."/>
            <person name="Lalanne C."/>
            <person name="Gautier V."/>
            <person name="Ament-Velasquez S.L."/>
            <person name="Kruys A."/>
            <person name="Hutchinson M.I."/>
            <person name="Powell A.J."/>
            <person name="Barry K."/>
            <person name="Miller A.N."/>
            <person name="Grigoriev I.V."/>
            <person name="Debuchy R."/>
            <person name="Gladieux P."/>
            <person name="Hiltunen Thoren M."/>
            <person name="Johannesson H."/>
        </authorList>
    </citation>
    <scope>NUCLEOTIDE SEQUENCE [LARGE SCALE GENOMIC DNA]</scope>
    <source>
        <strain evidence="3">CBS 340.73</strain>
    </source>
</reference>
<comment type="caution">
    <text evidence="2">The sequence shown here is derived from an EMBL/GenBank/DDBJ whole genome shotgun (WGS) entry which is preliminary data.</text>
</comment>
<feature type="region of interest" description="Disordered" evidence="1">
    <location>
        <begin position="39"/>
        <end position="119"/>
    </location>
</feature>
<keyword evidence="3" id="KW-1185">Reference proteome</keyword>
<dbReference type="PANTHER" id="PTHR38702">
    <property type="entry name" value="CALPONIN-HOMOLOGY (CH) DOMAIN-CONTAINING PROTEIN"/>
    <property type="match status" value="1"/>
</dbReference>
<dbReference type="EMBL" id="MU853864">
    <property type="protein sequence ID" value="KAK3937072.1"/>
    <property type="molecule type" value="Genomic_DNA"/>
</dbReference>
<evidence type="ECO:0000256" key="1">
    <source>
        <dbReference type="SAM" id="MobiDB-lite"/>
    </source>
</evidence>
<evidence type="ECO:0000313" key="2">
    <source>
        <dbReference type="EMBL" id="KAK3937072.1"/>
    </source>
</evidence>
<evidence type="ECO:0000313" key="3">
    <source>
        <dbReference type="Proteomes" id="UP001303473"/>
    </source>
</evidence>
<dbReference type="Proteomes" id="UP001303473">
    <property type="component" value="Unassembled WGS sequence"/>
</dbReference>